<evidence type="ECO:0000256" key="1">
    <source>
        <dbReference type="SAM" id="MobiDB-lite"/>
    </source>
</evidence>
<comment type="caution">
    <text evidence="2">The sequence shown here is derived from an EMBL/GenBank/DDBJ whole genome shotgun (WGS) entry which is preliminary data.</text>
</comment>
<evidence type="ECO:0000313" key="2">
    <source>
        <dbReference type="EMBL" id="MEU3708573.1"/>
    </source>
</evidence>
<dbReference type="RefSeq" id="WP_030282415.1">
    <property type="nucleotide sequence ID" value="NZ_JBEZVI010000001.1"/>
</dbReference>
<evidence type="ECO:0000313" key="3">
    <source>
        <dbReference type="Proteomes" id="UP001550853"/>
    </source>
</evidence>
<sequence length="243" mass="26149">MSSKIAELTDIPWHWEWVPGEVPGEGEEDPWVQHVTELFAAWTTEGLDAARQSWAKEIAEDFPLSGEAVGLAIAAWLRERAAQLPAWSRLAWGAAFLEEGAPRWAPVPVVVEFHRPEAEDPNYLLELMGAGGAEGDTRPPTVEYVTTLSGDGFRVFALGRTDDGAAYGRVGAALRLDIPQGADSGDVGVDVLLSTLVFDMGLMAVIGPGVEQLMQQIAEESVPQPDGSRARLGFHAPQDGVHS</sequence>
<organism evidence="2 3">
    <name type="scientific">Streptomyces catenulae</name>
    <dbReference type="NCBI Taxonomy" id="66875"/>
    <lineage>
        <taxon>Bacteria</taxon>
        <taxon>Bacillati</taxon>
        <taxon>Actinomycetota</taxon>
        <taxon>Actinomycetes</taxon>
        <taxon>Kitasatosporales</taxon>
        <taxon>Streptomycetaceae</taxon>
        <taxon>Streptomyces</taxon>
    </lineage>
</organism>
<proteinExistence type="predicted"/>
<protein>
    <submittedName>
        <fullName evidence="2">Uncharacterized protein</fullName>
    </submittedName>
</protein>
<reference evidence="2 3" key="1">
    <citation type="submission" date="2024-06" db="EMBL/GenBank/DDBJ databases">
        <title>The Natural Products Discovery Center: Release of the First 8490 Sequenced Strains for Exploring Actinobacteria Biosynthetic Diversity.</title>
        <authorList>
            <person name="Kalkreuter E."/>
            <person name="Kautsar S.A."/>
            <person name="Yang D."/>
            <person name="Bader C.D."/>
            <person name="Teijaro C.N."/>
            <person name="Fluegel L."/>
            <person name="Davis C.M."/>
            <person name="Simpson J.R."/>
            <person name="Lauterbach L."/>
            <person name="Steele A.D."/>
            <person name="Gui C."/>
            <person name="Meng S."/>
            <person name="Li G."/>
            <person name="Viehrig K."/>
            <person name="Ye F."/>
            <person name="Su P."/>
            <person name="Kiefer A.F."/>
            <person name="Nichols A."/>
            <person name="Cepeda A.J."/>
            <person name="Yan W."/>
            <person name="Fan B."/>
            <person name="Jiang Y."/>
            <person name="Adhikari A."/>
            <person name="Zheng C.-J."/>
            <person name="Schuster L."/>
            <person name="Cowan T.M."/>
            <person name="Smanski M.J."/>
            <person name="Chevrette M.G."/>
            <person name="De Carvalho L.P.S."/>
            <person name="Shen B."/>
        </authorList>
    </citation>
    <scope>NUCLEOTIDE SEQUENCE [LARGE SCALE GENOMIC DNA]</scope>
    <source>
        <strain evidence="2 3">NPDC033039</strain>
    </source>
</reference>
<keyword evidence="3" id="KW-1185">Reference proteome</keyword>
<gene>
    <name evidence="2" type="ORF">AB0E61_00555</name>
</gene>
<accession>A0ABV2YS54</accession>
<dbReference type="EMBL" id="JBEZVI010000001">
    <property type="protein sequence ID" value="MEU3708573.1"/>
    <property type="molecule type" value="Genomic_DNA"/>
</dbReference>
<name>A0ABV2YS54_9ACTN</name>
<feature type="region of interest" description="Disordered" evidence="1">
    <location>
        <begin position="221"/>
        <end position="243"/>
    </location>
</feature>
<dbReference type="Proteomes" id="UP001550853">
    <property type="component" value="Unassembled WGS sequence"/>
</dbReference>